<dbReference type="OrthoDB" id="5294535at2"/>
<dbReference type="PIRSF" id="PIRSF028200">
    <property type="entry name" value="UCP028200"/>
    <property type="match status" value="1"/>
</dbReference>
<evidence type="ECO:0008006" key="4">
    <source>
        <dbReference type="Google" id="ProtNLM"/>
    </source>
</evidence>
<accession>A0A150WV33</accession>
<feature type="chain" id="PRO_5007573830" description="Lipoprotein" evidence="1">
    <location>
        <begin position="20"/>
        <end position="271"/>
    </location>
</feature>
<organism evidence="2 3">
    <name type="scientific">Bdellovibrio bacteriovorus</name>
    <dbReference type="NCBI Taxonomy" id="959"/>
    <lineage>
        <taxon>Bacteria</taxon>
        <taxon>Pseudomonadati</taxon>
        <taxon>Bdellovibrionota</taxon>
        <taxon>Bdellovibrionia</taxon>
        <taxon>Bdellovibrionales</taxon>
        <taxon>Pseudobdellovibrionaceae</taxon>
        <taxon>Bdellovibrio</taxon>
    </lineage>
</organism>
<dbReference type="InterPro" id="IPR016875">
    <property type="entry name" value="UCP028200"/>
</dbReference>
<evidence type="ECO:0000256" key="1">
    <source>
        <dbReference type="SAM" id="SignalP"/>
    </source>
</evidence>
<dbReference type="Proteomes" id="UP000075391">
    <property type="component" value="Unassembled WGS sequence"/>
</dbReference>
<gene>
    <name evidence="2" type="ORF">AZI85_14530</name>
</gene>
<comment type="caution">
    <text evidence="2">The sequence shown here is derived from an EMBL/GenBank/DDBJ whole genome shotgun (WGS) entry which is preliminary data.</text>
</comment>
<keyword evidence="1" id="KW-0732">Signal</keyword>
<dbReference type="Pfam" id="PF19795">
    <property type="entry name" value="DUF6279"/>
    <property type="match status" value="1"/>
</dbReference>
<feature type="signal peptide" evidence="1">
    <location>
        <begin position="1"/>
        <end position="19"/>
    </location>
</feature>
<dbReference type="PROSITE" id="PS51257">
    <property type="entry name" value="PROKAR_LIPOPROTEIN"/>
    <property type="match status" value="1"/>
</dbReference>
<reference evidence="2 3" key="1">
    <citation type="submission" date="2016-03" db="EMBL/GenBank/DDBJ databases">
        <authorList>
            <person name="Ploux O."/>
        </authorList>
    </citation>
    <scope>NUCLEOTIDE SEQUENCE [LARGE SCALE GENOMIC DNA]</scope>
    <source>
        <strain evidence="2 3">BER2</strain>
    </source>
</reference>
<sequence>MKYLILLSFVILSSACSRSGVMVRMFDDLAVSKADDYFELTSKQREELKKDLQKDVDVARKELLPQIAKSLRSIEPQINKEKLDSEVITTQMMEFQNYFKKLSSYFGETAVKTSLSLEPSQVFHFAKEVREDIEDESESDAKEKVEKRYKKSVEFWIGGISSAQKEKIQKFLKQNPYPSKLQNENKEYVLNQFLEAKKNPETLKKFVKDFFNDYESVRLPAYTEALNNHKKAFQKFLVEEFWSTISKNQKETLKENITSRAEDLENIAQYN</sequence>
<protein>
    <recommendedName>
        <fullName evidence="4">Lipoprotein</fullName>
    </recommendedName>
</protein>
<dbReference type="AlphaFoldDB" id="A0A150WV33"/>
<dbReference type="RefSeq" id="WP_063242822.1">
    <property type="nucleotide sequence ID" value="NZ_LUKF01000002.1"/>
</dbReference>
<dbReference type="EMBL" id="LUKF01000002">
    <property type="protein sequence ID" value="KYG70345.1"/>
    <property type="molecule type" value="Genomic_DNA"/>
</dbReference>
<evidence type="ECO:0000313" key="3">
    <source>
        <dbReference type="Proteomes" id="UP000075391"/>
    </source>
</evidence>
<name>A0A150WV33_BDEBC</name>
<evidence type="ECO:0000313" key="2">
    <source>
        <dbReference type="EMBL" id="KYG70345.1"/>
    </source>
</evidence>
<proteinExistence type="predicted"/>